<reference evidence="2 3" key="1">
    <citation type="journal article" date="2019" name="Nat. Plants">
        <title>Stout camphor tree genome fills gaps in understanding of flowering plant genome evolution.</title>
        <authorList>
            <person name="Chaw S.M."/>
            <person name="Liu Y.C."/>
            <person name="Wu Y.W."/>
            <person name="Wang H.Y."/>
            <person name="Lin C.I."/>
            <person name="Wu C.S."/>
            <person name="Ke H.M."/>
            <person name="Chang L.Y."/>
            <person name="Hsu C.Y."/>
            <person name="Yang H.T."/>
            <person name="Sudianto E."/>
            <person name="Hsu M.H."/>
            <person name="Wu K.P."/>
            <person name="Wang L.N."/>
            <person name="Leebens-Mack J.H."/>
            <person name="Tsai I.J."/>
        </authorList>
    </citation>
    <scope>NUCLEOTIDE SEQUENCE [LARGE SCALE GENOMIC DNA]</scope>
    <source>
        <strain evidence="3">cv. Chaw 1501</strain>
        <tissue evidence="2">Young leaves</tissue>
    </source>
</reference>
<dbReference type="AlphaFoldDB" id="A0A3S3RAC9"/>
<accession>A0A3S3RAC9</accession>
<proteinExistence type="predicted"/>
<feature type="region of interest" description="Disordered" evidence="1">
    <location>
        <begin position="1"/>
        <end position="24"/>
    </location>
</feature>
<evidence type="ECO:0000313" key="2">
    <source>
        <dbReference type="EMBL" id="RWR97800.1"/>
    </source>
</evidence>
<organism evidence="2 3">
    <name type="scientific">Cinnamomum micranthum f. kanehirae</name>
    <dbReference type="NCBI Taxonomy" id="337451"/>
    <lineage>
        <taxon>Eukaryota</taxon>
        <taxon>Viridiplantae</taxon>
        <taxon>Streptophyta</taxon>
        <taxon>Embryophyta</taxon>
        <taxon>Tracheophyta</taxon>
        <taxon>Spermatophyta</taxon>
        <taxon>Magnoliopsida</taxon>
        <taxon>Magnoliidae</taxon>
        <taxon>Laurales</taxon>
        <taxon>Lauraceae</taxon>
        <taxon>Cinnamomum</taxon>
    </lineage>
</organism>
<name>A0A3S3RAC9_9MAGN</name>
<sequence>MEGALHDGKMSQITGGRGQTKDGMSCLDSKKHKCLHCTTSSLIINWHCRFTARLSKPLLRYGRENQHASTTNWH</sequence>
<gene>
    <name evidence="2" type="ORF">CKAN_02725800</name>
</gene>
<protein>
    <submittedName>
        <fullName evidence="2">Uncharacterized protein</fullName>
    </submittedName>
</protein>
<evidence type="ECO:0000313" key="3">
    <source>
        <dbReference type="Proteomes" id="UP000283530"/>
    </source>
</evidence>
<keyword evidence="3" id="KW-1185">Reference proteome</keyword>
<dbReference type="EMBL" id="QPKB01000063">
    <property type="protein sequence ID" value="RWR97800.1"/>
    <property type="molecule type" value="Genomic_DNA"/>
</dbReference>
<dbReference type="Proteomes" id="UP000283530">
    <property type="component" value="Unassembled WGS sequence"/>
</dbReference>
<comment type="caution">
    <text evidence="2">The sequence shown here is derived from an EMBL/GenBank/DDBJ whole genome shotgun (WGS) entry which is preliminary data.</text>
</comment>
<evidence type="ECO:0000256" key="1">
    <source>
        <dbReference type="SAM" id="MobiDB-lite"/>
    </source>
</evidence>